<gene>
    <name evidence="5" type="ORF">CTI11_22640</name>
</gene>
<organism evidence="5">
    <name type="scientific">Chryseobacterium sp. B5</name>
    <dbReference type="NCBI Taxonomy" id="2050562"/>
    <lineage>
        <taxon>Bacteria</taxon>
        <taxon>Pseudomonadati</taxon>
        <taxon>Bacteroidota</taxon>
        <taxon>Flavobacteriia</taxon>
        <taxon>Flavobacteriales</taxon>
        <taxon>Weeksellaceae</taxon>
        <taxon>Chryseobacterium group</taxon>
        <taxon>Chryseobacterium</taxon>
    </lineage>
</organism>
<proteinExistence type="inferred from homology"/>
<reference evidence="5" key="1">
    <citation type="submission" date="2017-10" db="EMBL/GenBank/DDBJ databases">
        <title>Chryseobacterium sp. B5 is a hydrocarbonoclastic and plant growth promoting bacterium.</title>
        <authorList>
            <person name="Thijs S."/>
            <person name="Gkorezis P."/>
            <person name="Van Hamme J."/>
        </authorList>
    </citation>
    <scope>NUCLEOTIDE SEQUENCE</scope>
    <source>
        <strain evidence="5">B5</strain>
    </source>
</reference>
<dbReference type="InterPro" id="IPR012893">
    <property type="entry name" value="HipA-like_C"/>
</dbReference>
<dbReference type="PANTHER" id="PTHR37419">
    <property type="entry name" value="SERINE/THREONINE-PROTEIN KINASE TOXIN HIPA"/>
    <property type="match status" value="1"/>
</dbReference>
<comment type="caution">
    <text evidence="5">The sequence shown here is derived from an EMBL/GenBank/DDBJ whole genome shotgun (WGS) entry which is preliminary data.</text>
</comment>
<protein>
    <submittedName>
        <fullName evidence="5">Phosphatidylinositol kinase</fullName>
    </submittedName>
</protein>
<dbReference type="GO" id="GO:0004674">
    <property type="term" value="F:protein serine/threonine kinase activity"/>
    <property type="evidence" value="ECO:0007669"/>
    <property type="project" value="TreeGrafter"/>
</dbReference>
<evidence type="ECO:0000256" key="1">
    <source>
        <dbReference type="ARBA" id="ARBA00010164"/>
    </source>
</evidence>
<comment type="similarity">
    <text evidence="1">Belongs to the HipA Ser/Thr kinase family.</text>
</comment>
<accession>A0A2G7T2N6</accession>
<dbReference type="Pfam" id="PF07804">
    <property type="entry name" value="HipA_C"/>
    <property type="match status" value="1"/>
</dbReference>
<name>A0A2G7T2N6_9FLAO</name>
<evidence type="ECO:0000256" key="2">
    <source>
        <dbReference type="ARBA" id="ARBA00022679"/>
    </source>
</evidence>
<dbReference type="EMBL" id="PEKC01000123">
    <property type="protein sequence ID" value="PII34182.1"/>
    <property type="molecule type" value="Genomic_DNA"/>
</dbReference>
<keyword evidence="3 5" id="KW-0418">Kinase</keyword>
<evidence type="ECO:0000256" key="3">
    <source>
        <dbReference type="ARBA" id="ARBA00022777"/>
    </source>
</evidence>
<dbReference type="GO" id="GO:0005829">
    <property type="term" value="C:cytosol"/>
    <property type="evidence" value="ECO:0007669"/>
    <property type="project" value="TreeGrafter"/>
</dbReference>
<dbReference type="Gene3D" id="1.10.1070.20">
    <property type="match status" value="1"/>
</dbReference>
<dbReference type="PANTHER" id="PTHR37419:SF8">
    <property type="entry name" value="TOXIN YJJJ"/>
    <property type="match status" value="1"/>
</dbReference>
<evidence type="ECO:0000313" key="5">
    <source>
        <dbReference type="EMBL" id="PII34182.1"/>
    </source>
</evidence>
<evidence type="ECO:0000259" key="4">
    <source>
        <dbReference type="Pfam" id="PF07804"/>
    </source>
</evidence>
<sequence>MVTRSAAMVHNMKSELDVCLGKAGTAVGRLVFVRNGMRMFTQFAYFQDWLGHKDAFNVSPDLALTPIYQTRKPETREDSLFFLALGDTEPDAWGRRVIARAHAKRREKDPALGALTELDYLCAVDDFSRMGALRLRSAQGVYLESVRAGQTATPPMLELEKMLASSRAVELGRESAQDLAYLRGKATSLGGMRPKCSILDEKGHLALGKFPSVQDDRNVTRAEVLALKLARLAGIDAAQAHVVAVHGTPVAVIRRFDRGPGDTRIPYISGATLLQASRQHEHAYTEVLAQMKGLSANYVDDAWQLWRRLVFHHLITNVDDHLQNLGFLYVGDNQWQLSPAFDINPMPEKNRESKTWLSEDTGPITSMAQLMGQASQFSLSRDQSLAIVRQVVGAVLQWRVLGLSAEVGMTAQELDEFALAFDHPDLDDARKLAGL</sequence>
<dbReference type="InterPro" id="IPR052028">
    <property type="entry name" value="HipA_Ser/Thr_kinase"/>
</dbReference>
<feature type="domain" description="HipA-like C-terminal" evidence="4">
    <location>
        <begin position="187"/>
        <end position="397"/>
    </location>
</feature>
<keyword evidence="2" id="KW-0808">Transferase</keyword>
<dbReference type="AlphaFoldDB" id="A0A2G7T2N6"/>